<evidence type="ECO:0000313" key="2">
    <source>
        <dbReference type="EMBL" id="CEO59763.1"/>
    </source>
</evidence>
<dbReference type="Proteomes" id="UP000042958">
    <property type="component" value="Unassembled WGS sequence"/>
</dbReference>
<dbReference type="STRING" id="104259.A0A0F7VCN6"/>
<protein>
    <submittedName>
        <fullName evidence="2">Uncharacterized protein</fullName>
    </submittedName>
</protein>
<feature type="compositionally biased region" description="Polar residues" evidence="1">
    <location>
        <begin position="66"/>
        <end position="82"/>
    </location>
</feature>
<name>A0A0F7VCN6_PENBI</name>
<feature type="region of interest" description="Disordered" evidence="1">
    <location>
        <begin position="62"/>
        <end position="143"/>
    </location>
</feature>
<dbReference type="AlphaFoldDB" id="A0A0F7VCN6"/>
<dbReference type="EMBL" id="CDHK01000004">
    <property type="protein sequence ID" value="CEO59763.1"/>
    <property type="molecule type" value="Genomic_DNA"/>
</dbReference>
<feature type="compositionally biased region" description="Basic and acidic residues" evidence="1">
    <location>
        <begin position="118"/>
        <end position="143"/>
    </location>
</feature>
<accession>A0A0F7VCN6</accession>
<feature type="compositionally biased region" description="Polar residues" evidence="1">
    <location>
        <begin position="94"/>
        <end position="109"/>
    </location>
</feature>
<organism evidence="2 3">
    <name type="scientific">Penicillium brasilianum</name>
    <dbReference type="NCBI Taxonomy" id="104259"/>
    <lineage>
        <taxon>Eukaryota</taxon>
        <taxon>Fungi</taxon>
        <taxon>Dikarya</taxon>
        <taxon>Ascomycota</taxon>
        <taxon>Pezizomycotina</taxon>
        <taxon>Eurotiomycetes</taxon>
        <taxon>Eurotiomycetidae</taxon>
        <taxon>Eurotiales</taxon>
        <taxon>Aspergillaceae</taxon>
        <taxon>Penicillium</taxon>
    </lineage>
</organism>
<sequence>MNFTRLTASSPTVRVRGFRPVFSGQKRFATTDVGNKGGPTRLLLVAIALGVPASFYLSQRGAIKPTSPQGNVEASQPNTSNNDKPRAMGPPSGPNSMSAKQQGLSNADTMNPYVNEPGKSEKGEGETETAKLKGTVRVDRPQV</sequence>
<evidence type="ECO:0000313" key="3">
    <source>
        <dbReference type="Proteomes" id="UP000042958"/>
    </source>
</evidence>
<dbReference type="OrthoDB" id="4590707at2759"/>
<evidence type="ECO:0000256" key="1">
    <source>
        <dbReference type="SAM" id="MobiDB-lite"/>
    </source>
</evidence>
<reference evidence="3" key="1">
    <citation type="journal article" date="2015" name="Genome Announc.">
        <title>Draft genome sequence of the fungus Penicillium brasilianum MG11.</title>
        <authorList>
            <person name="Horn F."/>
            <person name="Linde J."/>
            <person name="Mattern D.J."/>
            <person name="Walther G."/>
            <person name="Guthke R."/>
            <person name="Brakhage A.A."/>
            <person name="Valiante V."/>
        </authorList>
    </citation>
    <scope>NUCLEOTIDE SEQUENCE [LARGE SCALE GENOMIC DNA]</scope>
    <source>
        <strain evidence="3">MG11</strain>
    </source>
</reference>
<gene>
    <name evidence="2" type="ORF">PMG11_04425</name>
</gene>
<keyword evidence="3" id="KW-1185">Reference proteome</keyword>
<proteinExistence type="predicted"/>